<evidence type="ECO:0000313" key="3">
    <source>
        <dbReference type="Proteomes" id="UP001175271"/>
    </source>
</evidence>
<comment type="caution">
    <text evidence="2">The sequence shown here is derived from an EMBL/GenBank/DDBJ whole genome shotgun (WGS) entry which is preliminary data.</text>
</comment>
<feature type="region of interest" description="Disordered" evidence="1">
    <location>
        <begin position="95"/>
        <end position="127"/>
    </location>
</feature>
<reference evidence="2" key="1">
    <citation type="submission" date="2023-06" db="EMBL/GenBank/DDBJ databases">
        <title>Genomic analysis of the entomopathogenic nematode Steinernema hermaphroditum.</title>
        <authorList>
            <person name="Schwarz E.M."/>
            <person name="Heppert J.K."/>
            <person name="Baniya A."/>
            <person name="Schwartz H.T."/>
            <person name="Tan C.-H."/>
            <person name="Antoshechkin I."/>
            <person name="Sternberg P.W."/>
            <person name="Goodrich-Blair H."/>
            <person name="Dillman A.R."/>
        </authorList>
    </citation>
    <scope>NUCLEOTIDE SEQUENCE</scope>
    <source>
        <strain evidence="2">PS9179</strain>
        <tissue evidence="2">Whole animal</tissue>
    </source>
</reference>
<accession>A0AA39HK77</accession>
<gene>
    <name evidence="2" type="ORF">QR680_018872</name>
</gene>
<dbReference type="AlphaFoldDB" id="A0AA39HK77"/>
<feature type="compositionally biased region" description="Polar residues" evidence="1">
    <location>
        <begin position="186"/>
        <end position="200"/>
    </location>
</feature>
<dbReference type="EMBL" id="JAUCMV010000004">
    <property type="protein sequence ID" value="KAK0406889.1"/>
    <property type="molecule type" value="Genomic_DNA"/>
</dbReference>
<keyword evidence="3" id="KW-1185">Reference proteome</keyword>
<feature type="region of interest" description="Disordered" evidence="1">
    <location>
        <begin position="1"/>
        <end position="22"/>
    </location>
</feature>
<proteinExistence type="predicted"/>
<dbReference type="Proteomes" id="UP001175271">
    <property type="component" value="Unassembled WGS sequence"/>
</dbReference>
<feature type="region of interest" description="Disordered" evidence="1">
    <location>
        <begin position="173"/>
        <end position="206"/>
    </location>
</feature>
<sequence>MKRDDPEEEERKSETGRNREKKIFDEDLEERCSSNTDEDEFLAKIEHLAKIEEALKNKRPVSSKELAEWTEFVGCAWIPPTAAQADNDIKTTAKKAQTDIKIEKPLEKTQTDSDAHMEQNKTQADSEIKTPFEKTQPISKAQKSFDDTIEPPSELPAPYPDEIVVSQVDKIPEKTQTSSKVERTGSKIQRTQAASDMTQVSEKKTKRSVRRVTEKKTRFAKLKSHVDRLRRLPLTLFLRLKNKLTPRVYGECFSSLVIFIV</sequence>
<name>A0AA39HK77_9BILA</name>
<evidence type="ECO:0000313" key="2">
    <source>
        <dbReference type="EMBL" id="KAK0406889.1"/>
    </source>
</evidence>
<protein>
    <submittedName>
        <fullName evidence="2">Uncharacterized protein</fullName>
    </submittedName>
</protein>
<organism evidence="2 3">
    <name type="scientific">Steinernema hermaphroditum</name>
    <dbReference type="NCBI Taxonomy" id="289476"/>
    <lineage>
        <taxon>Eukaryota</taxon>
        <taxon>Metazoa</taxon>
        <taxon>Ecdysozoa</taxon>
        <taxon>Nematoda</taxon>
        <taxon>Chromadorea</taxon>
        <taxon>Rhabditida</taxon>
        <taxon>Tylenchina</taxon>
        <taxon>Panagrolaimomorpha</taxon>
        <taxon>Strongyloidoidea</taxon>
        <taxon>Steinernematidae</taxon>
        <taxon>Steinernema</taxon>
    </lineage>
</organism>
<evidence type="ECO:0000256" key="1">
    <source>
        <dbReference type="SAM" id="MobiDB-lite"/>
    </source>
</evidence>